<feature type="transmembrane region" description="Helical" evidence="1">
    <location>
        <begin position="21"/>
        <end position="38"/>
    </location>
</feature>
<reference evidence="2 3" key="1">
    <citation type="submission" date="2020-06" db="EMBL/GenBank/DDBJ databases">
        <title>Photobacterium damselae subsp. damselae comparative genomics.</title>
        <authorList>
            <person name="Osorio C.R."/>
        </authorList>
    </citation>
    <scope>NUCLEOTIDE SEQUENCE [LARGE SCALE GENOMIC DNA]</scope>
    <source>
        <strain evidence="2 3">TW250/03</strain>
    </source>
</reference>
<feature type="transmembrane region" description="Helical" evidence="1">
    <location>
        <begin position="58"/>
        <end position="84"/>
    </location>
</feature>
<name>A0A850R2Q7_PHODD</name>
<keyword evidence="1" id="KW-1133">Transmembrane helix</keyword>
<dbReference type="AlphaFoldDB" id="A0A850R2Q7"/>
<protein>
    <recommendedName>
        <fullName evidence="4">Phage coat protein</fullName>
    </recommendedName>
</protein>
<proteinExistence type="predicted"/>
<accession>A0A850R2Q7</accession>
<evidence type="ECO:0000313" key="3">
    <source>
        <dbReference type="Proteomes" id="UP000533429"/>
    </source>
</evidence>
<evidence type="ECO:0000313" key="2">
    <source>
        <dbReference type="EMBL" id="NVP02828.1"/>
    </source>
</evidence>
<comment type="caution">
    <text evidence="2">The sequence shown here is derived from an EMBL/GenBank/DDBJ whole genome shotgun (WGS) entry which is preliminary data.</text>
</comment>
<sequence>MKVNSIQVPNVVRKYCTKQNAAVALTLMITGGMAMAAGEAPAGPSASDFDSLKTAILTLIGGLGASAIAIMVASQGWTIALGIAKKFFTKAS</sequence>
<organism evidence="2 3">
    <name type="scientific">Photobacterium damselae subsp. damselae</name>
    <name type="common">Listonella damsela</name>
    <dbReference type="NCBI Taxonomy" id="85581"/>
    <lineage>
        <taxon>Bacteria</taxon>
        <taxon>Pseudomonadati</taxon>
        <taxon>Pseudomonadota</taxon>
        <taxon>Gammaproteobacteria</taxon>
        <taxon>Vibrionales</taxon>
        <taxon>Vibrionaceae</taxon>
        <taxon>Photobacterium</taxon>
    </lineage>
</organism>
<keyword evidence="1" id="KW-0812">Transmembrane</keyword>
<keyword evidence="1" id="KW-0472">Membrane</keyword>
<dbReference type="EMBL" id="JABXOR010001408">
    <property type="protein sequence ID" value="NVP02828.1"/>
    <property type="molecule type" value="Genomic_DNA"/>
</dbReference>
<dbReference type="PIRSF" id="PIRSF004117">
    <property type="entry name" value="Phage_coat_B"/>
    <property type="match status" value="1"/>
</dbReference>
<gene>
    <name evidence="2" type="ORF">HWA77_21710</name>
</gene>
<dbReference type="InterPro" id="IPR008020">
    <property type="entry name" value="G8P"/>
</dbReference>
<evidence type="ECO:0008006" key="4">
    <source>
        <dbReference type="Google" id="ProtNLM"/>
    </source>
</evidence>
<evidence type="ECO:0000256" key="1">
    <source>
        <dbReference type="SAM" id="Phobius"/>
    </source>
</evidence>
<dbReference type="Proteomes" id="UP000533429">
    <property type="component" value="Unassembled WGS sequence"/>
</dbReference>